<gene>
    <name evidence="1" type="ORF">AB0T83_20385</name>
</gene>
<proteinExistence type="predicted"/>
<sequence length="74" mass="8224">MQTYLNLSQPYEAEFSVYTKKVPDENGLFVMDTLIGGNVKGFLLYIDTVPAGLAAIAETSTQHFEVCDFYVVPI</sequence>
<dbReference type="Proteomes" id="UP001553161">
    <property type="component" value="Unassembled WGS sequence"/>
</dbReference>
<evidence type="ECO:0000313" key="2">
    <source>
        <dbReference type="Proteomes" id="UP001553161"/>
    </source>
</evidence>
<name>A0ABV3LDD2_9RHOB</name>
<organism evidence="1 2">
    <name type="scientific">Meridianimarinicoccus marinus</name>
    <dbReference type="NCBI Taxonomy" id="3231483"/>
    <lineage>
        <taxon>Bacteria</taxon>
        <taxon>Pseudomonadati</taxon>
        <taxon>Pseudomonadota</taxon>
        <taxon>Alphaproteobacteria</taxon>
        <taxon>Rhodobacterales</taxon>
        <taxon>Paracoccaceae</taxon>
        <taxon>Meridianimarinicoccus</taxon>
    </lineage>
</organism>
<dbReference type="EMBL" id="JBFBVU010000121">
    <property type="protein sequence ID" value="MEV8469080.1"/>
    <property type="molecule type" value="Genomic_DNA"/>
</dbReference>
<keyword evidence="2" id="KW-1185">Reference proteome</keyword>
<accession>A0ABV3LDD2</accession>
<feature type="non-terminal residue" evidence="1">
    <location>
        <position position="74"/>
    </location>
</feature>
<protein>
    <submittedName>
        <fullName evidence="1">Uncharacterized protein</fullName>
    </submittedName>
</protein>
<dbReference type="RefSeq" id="WP_366195026.1">
    <property type="nucleotide sequence ID" value="NZ_JBFBVU010000121.1"/>
</dbReference>
<evidence type="ECO:0000313" key="1">
    <source>
        <dbReference type="EMBL" id="MEV8469080.1"/>
    </source>
</evidence>
<reference evidence="1 2" key="1">
    <citation type="submission" date="2024-07" db="EMBL/GenBank/DDBJ databases">
        <authorList>
            <person name="Kang M."/>
        </authorList>
    </citation>
    <scope>NUCLEOTIDE SEQUENCE [LARGE SCALE GENOMIC DNA]</scope>
    <source>
        <strain evidence="1 2">DFM31</strain>
    </source>
</reference>
<comment type="caution">
    <text evidence="1">The sequence shown here is derived from an EMBL/GenBank/DDBJ whole genome shotgun (WGS) entry which is preliminary data.</text>
</comment>